<protein>
    <submittedName>
        <fullName evidence="1">Uncharacterized protein</fullName>
    </submittedName>
</protein>
<dbReference type="EMBL" id="FUKJ01000277">
    <property type="protein sequence ID" value="SJM93646.1"/>
    <property type="molecule type" value="Genomic_DNA"/>
</dbReference>
<keyword evidence="2" id="KW-1185">Reference proteome</keyword>
<evidence type="ECO:0000313" key="2">
    <source>
        <dbReference type="Proteomes" id="UP000195442"/>
    </source>
</evidence>
<evidence type="ECO:0000313" key="1">
    <source>
        <dbReference type="EMBL" id="SJM93646.1"/>
    </source>
</evidence>
<name>A0A1R4HBU0_9GAMM</name>
<gene>
    <name evidence="1" type="ORF">CRENPOLYSF2_3480003</name>
</gene>
<accession>A0A1R4HBU0</accession>
<dbReference type="AlphaFoldDB" id="A0A1R4HBU0"/>
<dbReference type="Proteomes" id="UP000195442">
    <property type="component" value="Unassembled WGS sequence"/>
</dbReference>
<reference evidence="2" key="1">
    <citation type="submission" date="2017-02" db="EMBL/GenBank/DDBJ databases">
        <authorList>
            <person name="Daims H."/>
        </authorList>
    </citation>
    <scope>NUCLEOTIDE SEQUENCE [LARGE SCALE GENOMIC DNA]</scope>
</reference>
<sequence>MGMDLGASFRLCIFHYPWTGAGNGRWPTGQLIIGALETAFVTGGLTALGGALASIGIPEDSVIQYEAALKADKFILIVHGSIDEVVKARNILMENKAEEATVHH</sequence>
<organism evidence="1 2">
    <name type="scientific">Crenothrix polyspora</name>
    <dbReference type="NCBI Taxonomy" id="360316"/>
    <lineage>
        <taxon>Bacteria</taxon>
        <taxon>Pseudomonadati</taxon>
        <taxon>Pseudomonadota</taxon>
        <taxon>Gammaproteobacteria</taxon>
        <taxon>Methylococcales</taxon>
        <taxon>Crenotrichaceae</taxon>
        <taxon>Crenothrix</taxon>
    </lineage>
</organism>
<proteinExistence type="predicted"/>